<dbReference type="InterPro" id="IPR057378">
    <property type="entry name" value="Pre_tape_measure"/>
</dbReference>
<proteinExistence type="predicted"/>
<evidence type="ECO:0000313" key="1">
    <source>
        <dbReference type="EMBL" id="NMJ42818.1"/>
    </source>
</evidence>
<protein>
    <submittedName>
        <fullName evidence="1">Uncharacterized protein</fullName>
    </submittedName>
</protein>
<dbReference type="Proteomes" id="UP000548582">
    <property type="component" value="Unassembled WGS sequence"/>
</dbReference>
<keyword evidence="2" id="KW-1185">Reference proteome</keyword>
<comment type="caution">
    <text evidence="1">The sequence shown here is derived from an EMBL/GenBank/DDBJ whole genome shotgun (WGS) entry which is preliminary data.</text>
</comment>
<organism evidence="1 2">
    <name type="scientific">Neoroseomonas marina</name>
    <dbReference type="NCBI Taxonomy" id="1232220"/>
    <lineage>
        <taxon>Bacteria</taxon>
        <taxon>Pseudomonadati</taxon>
        <taxon>Pseudomonadota</taxon>
        <taxon>Alphaproteobacteria</taxon>
        <taxon>Acetobacterales</taxon>
        <taxon>Acetobacteraceae</taxon>
        <taxon>Neoroseomonas</taxon>
    </lineage>
</organism>
<name>A0A848EHF5_9PROT</name>
<dbReference type="AlphaFoldDB" id="A0A848EHF5"/>
<dbReference type="EMBL" id="JABBKX010000005">
    <property type="protein sequence ID" value="NMJ42818.1"/>
    <property type="molecule type" value="Genomic_DNA"/>
</dbReference>
<dbReference type="Pfam" id="PF23789">
    <property type="entry name" value="Pre_tape_measure"/>
    <property type="match status" value="1"/>
</dbReference>
<evidence type="ECO:0000313" key="2">
    <source>
        <dbReference type="Proteomes" id="UP000548582"/>
    </source>
</evidence>
<accession>A0A848EHF5</accession>
<sequence length="135" mass="14115">MTGRLAALASIAAEREDVVLSRGVALSVRALSAEDIATLLGKHAADIAVPLRSIRAEPVASVLALLEIAPRAIAHVIALASDEPDQVEAARRLPFGAVLQLLGAIDRLTFGQSGDRRPFAEILGPLIGPHLPSLH</sequence>
<gene>
    <name evidence="1" type="ORF">GWK16_16350</name>
</gene>
<reference evidence="1 2" key="1">
    <citation type="submission" date="2020-03" db="EMBL/GenBank/DDBJ databases">
        <authorList>
            <person name="Sun Q."/>
        </authorList>
    </citation>
    <scope>NUCLEOTIDE SEQUENCE [LARGE SCALE GENOMIC DNA]</scope>
    <source>
        <strain evidence="1 2">JC162</strain>
    </source>
</reference>
<dbReference type="RefSeq" id="WP_170055036.1">
    <property type="nucleotide sequence ID" value="NZ_JABBKX010000005.1"/>
</dbReference>